<comment type="caution">
    <text evidence="9">The sequence shown here is derived from an EMBL/GenBank/DDBJ whole genome shotgun (WGS) entry which is preliminary data.</text>
</comment>
<dbReference type="Proteomes" id="UP000321933">
    <property type="component" value="Unassembled WGS sequence"/>
</dbReference>
<dbReference type="CDD" id="cd07326">
    <property type="entry name" value="M56_BlaR1_MecR1_like"/>
    <property type="match status" value="1"/>
</dbReference>
<dbReference type="GO" id="GO:0046872">
    <property type="term" value="F:metal ion binding"/>
    <property type="evidence" value="ECO:0007669"/>
    <property type="project" value="UniProtKB-KW"/>
</dbReference>
<keyword evidence="2" id="KW-0479">Metal-binding</keyword>
<dbReference type="OrthoDB" id="6388556at2"/>
<evidence type="ECO:0000256" key="3">
    <source>
        <dbReference type="ARBA" id="ARBA00022801"/>
    </source>
</evidence>
<keyword evidence="10" id="KW-1185">Reference proteome</keyword>
<evidence type="ECO:0000256" key="5">
    <source>
        <dbReference type="ARBA" id="ARBA00023049"/>
    </source>
</evidence>
<evidence type="ECO:0000256" key="4">
    <source>
        <dbReference type="ARBA" id="ARBA00022833"/>
    </source>
</evidence>
<keyword evidence="7" id="KW-0472">Membrane</keyword>
<evidence type="ECO:0000256" key="1">
    <source>
        <dbReference type="ARBA" id="ARBA00022670"/>
    </source>
</evidence>
<organism evidence="9 10">
    <name type="scientific">Parahaliea aestuarii</name>
    <dbReference type="NCBI Taxonomy" id="1852021"/>
    <lineage>
        <taxon>Bacteria</taxon>
        <taxon>Pseudomonadati</taxon>
        <taxon>Pseudomonadota</taxon>
        <taxon>Gammaproteobacteria</taxon>
        <taxon>Cellvibrionales</taxon>
        <taxon>Halieaceae</taxon>
        <taxon>Parahaliea</taxon>
    </lineage>
</organism>
<feature type="transmembrane region" description="Helical" evidence="7">
    <location>
        <begin position="62"/>
        <end position="84"/>
    </location>
</feature>
<dbReference type="Gene3D" id="3.30.2010.10">
    <property type="entry name" value="Metalloproteases ('zincins'), catalytic domain"/>
    <property type="match status" value="1"/>
</dbReference>
<keyword evidence="1 6" id="KW-0645">Protease</keyword>
<dbReference type="InterPro" id="IPR001915">
    <property type="entry name" value="Peptidase_M48"/>
</dbReference>
<keyword evidence="7" id="KW-0812">Transmembrane</keyword>
<dbReference type="PANTHER" id="PTHR34978">
    <property type="entry name" value="POSSIBLE SENSOR-TRANSDUCER PROTEIN BLAR"/>
    <property type="match status" value="1"/>
</dbReference>
<name>A0A5C8ZVF5_9GAMM</name>
<protein>
    <submittedName>
        <fullName evidence="9">M56 family metallopeptidase</fullName>
    </submittedName>
</protein>
<evidence type="ECO:0000259" key="8">
    <source>
        <dbReference type="Pfam" id="PF01435"/>
    </source>
</evidence>
<proteinExistence type="inferred from homology"/>
<evidence type="ECO:0000313" key="9">
    <source>
        <dbReference type="EMBL" id="TXS92468.1"/>
    </source>
</evidence>
<dbReference type="GO" id="GO:0006508">
    <property type="term" value="P:proteolysis"/>
    <property type="evidence" value="ECO:0007669"/>
    <property type="project" value="UniProtKB-KW"/>
</dbReference>
<keyword evidence="7" id="KW-1133">Transmembrane helix</keyword>
<feature type="transmembrane region" description="Helical" evidence="7">
    <location>
        <begin position="116"/>
        <end position="135"/>
    </location>
</feature>
<reference evidence="9 10" key="1">
    <citation type="submission" date="2019-08" db="EMBL/GenBank/DDBJ databases">
        <title>Parahaliea maris sp. nov., isolated from the surface seawater.</title>
        <authorList>
            <person name="Liu Y."/>
        </authorList>
    </citation>
    <scope>NUCLEOTIDE SEQUENCE [LARGE SCALE GENOMIC DNA]</scope>
    <source>
        <strain evidence="9 10">S2-26</strain>
    </source>
</reference>
<comment type="cofactor">
    <cofactor evidence="6">
        <name>Zn(2+)</name>
        <dbReference type="ChEBI" id="CHEBI:29105"/>
    </cofactor>
    <text evidence="6">Binds 1 zinc ion per subunit.</text>
</comment>
<gene>
    <name evidence="9" type="ORF">FVW59_08600</name>
</gene>
<keyword evidence="4 6" id="KW-0862">Zinc</keyword>
<feature type="transmembrane region" description="Helical" evidence="7">
    <location>
        <begin position="29"/>
        <end position="50"/>
    </location>
</feature>
<evidence type="ECO:0000256" key="6">
    <source>
        <dbReference type="RuleBase" id="RU003983"/>
    </source>
</evidence>
<dbReference type="InterPro" id="IPR052173">
    <property type="entry name" value="Beta-lactam_resp_regulator"/>
</dbReference>
<dbReference type="Pfam" id="PF01435">
    <property type="entry name" value="Peptidase_M48"/>
    <property type="match status" value="1"/>
</dbReference>
<comment type="similarity">
    <text evidence="6">Belongs to the peptidase M48 family.</text>
</comment>
<evidence type="ECO:0000256" key="2">
    <source>
        <dbReference type="ARBA" id="ARBA00022723"/>
    </source>
</evidence>
<evidence type="ECO:0000313" key="10">
    <source>
        <dbReference type="Proteomes" id="UP000321933"/>
    </source>
</evidence>
<keyword evidence="5 6" id="KW-0482">Metalloprotease</keyword>
<accession>A0A5C8ZVF5</accession>
<feature type="domain" description="Peptidase M48" evidence="8">
    <location>
        <begin position="163"/>
        <end position="229"/>
    </location>
</feature>
<dbReference type="AlphaFoldDB" id="A0A5C8ZVF5"/>
<feature type="transmembrane region" description="Helical" evidence="7">
    <location>
        <begin position="309"/>
        <end position="331"/>
    </location>
</feature>
<dbReference type="EMBL" id="VRYZ01000003">
    <property type="protein sequence ID" value="TXS92468.1"/>
    <property type="molecule type" value="Genomic_DNA"/>
</dbReference>
<evidence type="ECO:0000256" key="7">
    <source>
        <dbReference type="SAM" id="Phobius"/>
    </source>
</evidence>
<keyword evidence="3 6" id="KW-0378">Hydrolase</keyword>
<dbReference type="GO" id="GO:0004222">
    <property type="term" value="F:metalloendopeptidase activity"/>
    <property type="evidence" value="ECO:0007669"/>
    <property type="project" value="InterPro"/>
</dbReference>
<sequence>MSRRWCPALWTISIPRAMTDLLIYLLENLVAAVILVALASLLAALFYPLFRRASPAVGAEGRALLIWLYGLSPALVATVSVLLLQLPAVTGGLIPGHCHGSTCGAHTPQFGLASPAGTSLMLLSLTLVAVGLGLIQRNQQRARRRLYAMQLLSKSEPGRFWRLVDSDEAGAWCAGYLRPQIFVTRGLMAALAPEQVQAVLLHEWAHLQRRDNLRTLLLQWASALWPASVKRMLWQDLQLATEQACDLAAARQAGTGAQLIAAVERLAASRPCTPPAGETGHHTQSAAIAQRVRQLQFLAPPTAFATESWLMISALGAGQIIALPVVAHIAIEWLTL</sequence>
<dbReference type="PANTHER" id="PTHR34978:SF3">
    <property type="entry name" value="SLR0241 PROTEIN"/>
    <property type="match status" value="1"/>
</dbReference>